<accession>A0A380BT04</accession>
<protein>
    <submittedName>
        <fullName evidence="3">Uncharacterized protein</fullName>
    </submittedName>
</protein>
<dbReference type="AlphaFoldDB" id="A0A380BT04"/>
<proteinExistence type="predicted"/>
<evidence type="ECO:0000313" key="4">
    <source>
        <dbReference type="Proteomes" id="UP000254956"/>
    </source>
</evidence>
<dbReference type="EMBL" id="UGZE01000001">
    <property type="protein sequence ID" value="SUJ06032.1"/>
    <property type="molecule type" value="Genomic_DNA"/>
</dbReference>
<evidence type="ECO:0000313" key="5">
    <source>
        <dbReference type="Proteomes" id="UP000321598"/>
    </source>
</evidence>
<keyword evidence="5" id="KW-1185">Reference proteome</keyword>
<dbReference type="EMBL" id="BKAV01000002">
    <property type="protein sequence ID" value="GEP99423.1"/>
    <property type="molecule type" value="Genomic_DNA"/>
</dbReference>
<name>A0A380BT04_9STAP</name>
<sequence>MIKPKDIVQFLKPWFLALIFVVFILIQVAGFTGYSEDFFGLFHIGIGQLGLLLRYSLAFLLSGLVTFIYLYYYKKFIGKNKNDYIKKVKSVVVFVTFFIGGFIIYKDIYLSDILQNALLWQKFEYMSLLGSTFLIFWCEKLADK</sequence>
<evidence type="ECO:0000256" key="1">
    <source>
        <dbReference type="SAM" id="Phobius"/>
    </source>
</evidence>
<dbReference type="RefSeq" id="WP_103388680.1">
    <property type="nucleotide sequence ID" value="NZ_BKAV01000002.1"/>
</dbReference>
<dbReference type="Proteomes" id="UP000321598">
    <property type="component" value="Unassembled WGS sequence"/>
</dbReference>
<reference evidence="2 5" key="2">
    <citation type="submission" date="2019-07" db="EMBL/GenBank/DDBJ databases">
        <title>Whole genome shotgun sequence of Staphylococcus arlettae NBRC 109765.</title>
        <authorList>
            <person name="Hosoyama A."/>
            <person name="Uohara A."/>
            <person name="Ohji S."/>
            <person name="Ichikawa N."/>
        </authorList>
    </citation>
    <scope>NUCLEOTIDE SEQUENCE [LARGE SCALE GENOMIC DNA]</scope>
    <source>
        <strain evidence="2 5">NBRC 109765</strain>
    </source>
</reference>
<keyword evidence="1" id="KW-0472">Membrane</keyword>
<evidence type="ECO:0000313" key="2">
    <source>
        <dbReference type="EMBL" id="GEP99423.1"/>
    </source>
</evidence>
<keyword evidence="1" id="KW-1133">Transmembrane helix</keyword>
<organism evidence="3 4">
    <name type="scientific">Staphylococcus arlettae</name>
    <dbReference type="NCBI Taxonomy" id="29378"/>
    <lineage>
        <taxon>Bacteria</taxon>
        <taxon>Bacillati</taxon>
        <taxon>Bacillota</taxon>
        <taxon>Bacilli</taxon>
        <taxon>Bacillales</taxon>
        <taxon>Staphylococcaceae</taxon>
        <taxon>Staphylococcus</taxon>
    </lineage>
</organism>
<reference evidence="3 4" key="1">
    <citation type="submission" date="2018-06" db="EMBL/GenBank/DDBJ databases">
        <authorList>
            <consortium name="Pathogen Informatics"/>
            <person name="Doyle S."/>
        </authorList>
    </citation>
    <scope>NUCLEOTIDE SEQUENCE [LARGE SCALE GENOMIC DNA]</scope>
    <source>
        <strain evidence="3 4">NCTC12413</strain>
    </source>
</reference>
<feature type="transmembrane region" description="Helical" evidence="1">
    <location>
        <begin position="12"/>
        <end position="32"/>
    </location>
</feature>
<dbReference type="OrthoDB" id="9911322at2"/>
<feature type="transmembrane region" description="Helical" evidence="1">
    <location>
        <begin position="52"/>
        <end position="72"/>
    </location>
</feature>
<dbReference type="Proteomes" id="UP000254956">
    <property type="component" value="Unassembled WGS sequence"/>
</dbReference>
<feature type="transmembrane region" description="Helical" evidence="1">
    <location>
        <begin position="84"/>
        <end position="105"/>
    </location>
</feature>
<gene>
    <name evidence="3" type="ORF">NCTC12413_00032</name>
    <name evidence="2" type="ORF">SAR03_04610</name>
</gene>
<evidence type="ECO:0000313" key="3">
    <source>
        <dbReference type="EMBL" id="SUJ06032.1"/>
    </source>
</evidence>
<keyword evidence="1" id="KW-0812">Transmembrane</keyword>